<dbReference type="NCBIfam" id="TIGR00689">
    <property type="entry name" value="rpiB_lacA_lacB"/>
    <property type="match status" value="1"/>
</dbReference>
<dbReference type="RefSeq" id="WP_137329275.1">
    <property type="nucleotide sequence ID" value="NZ_CP040058.1"/>
</dbReference>
<evidence type="ECO:0000313" key="3">
    <source>
        <dbReference type="EMBL" id="QCP35986.1"/>
    </source>
</evidence>
<dbReference type="EMBL" id="CP040058">
    <property type="protein sequence ID" value="QCP35986.1"/>
    <property type="molecule type" value="Genomic_DNA"/>
</dbReference>
<name>A0A4P8IF21_9FIRM</name>
<evidence type="ECO:0000256" key="1">
    <source>
        <dbReference type="ARBA" id="ARBA00008754"/>
    </source>
</evidence>
<dbReference type="Proteomes" id="UP000298653">
    <property type="component" value="Chromosome"/>
</dbReference>
<sequence length="149" mass="16248">MKISIGCDEAAYELKEAIKKRLEETGHTYVDNGVEAGESALYPDVAVKTCEKVTSGECDRGILVCGTGIGMAMTANKVPGIRAAVCHDPFSTERSILSNDGNVMCMGARVVAPQLALYLLDIWMGLEFKDGPSTEKVERITYYEKQFSK</sequence>
<dbReference type="PANTHER" id="PTHR43732:SF1">
    <property type="entry name" value="RIBOSE 5-PHOSPHATE ISOMERASE"/>
    <property type="match status" value="1"/>
</dbReference>
<dbReference type="PANTHER" id="PTHR43732">
    <property type="entry name" value="RIBOSE 5-PHOSPHATE ISOMERASE-RELATED"/>
    <property type="match status" value="1"/>
</dbReference>
<evidence type="ECO:0000256" key="2">
    <source>
        <dbReference type="ARBA" id="ARBA00023235"/>
    </source>
</evidence>
<evidence type="ECO:0000313" key="4">
    <source>
        <dbReference type="Proteomes" id="UP000298653"/>
    </source>
</evidence>
<keyword evidence="4" id="KW-1185">Reference proteome</keyword>
<comment type="similarity">
    <text evidence="1">Belongs to the LacAB/RpiB family.</text>
</comment>
<dbReference type="GO" id="GO:0004751">
    <property type="term" value="F:ribose-5-phosphate isomerase activity"/>
    <property type="evidence" value="ECO:0007669"/>
    <property type="project" value="UniProtKB-EC"/>
</dbReference>
<protein>
    <submittedName>
        <fullName evidence="3">Ribose 5-phosphate isomerase B</fullName>
        <ecNumber evidence="3">5.3.1.6</ecNumber>
    </submittedName>
</protein>
<proteinExistence type="inferred from homology"/>
<dbReference type="OrthoDB" id="1778624at2"/>
<dbReference type="AlphaFoldDB" id="A0A4P8IF21"/>
<dbReference type="Gene3D" id="3.40.1400.10">
    <property type="entry name" value="Sugar-phosphate isomerase, RpiB/LacA/LacB"/>
    <property type="match status" value="1"/>
</dbReference>
<keyword evidence="2 3" id="KW-0413">Isomerase</keyword>
<dbReference type="KEGG" id="arf:AR1Y2_2532"/>
<organism evidence="3 4">
    <name type="scientific">Anaerostipes rhamnosivorans</name>
    <dbReference type="NCBI Taxonomy" id="1229621"/>
    <lineage>
        <taxon>Bacteria</taxon>
        <taxon>Bacillati</taxon>
        <taxon>Bacillota</taxon>
        <taxon>Clostridia</taxon>
        <taxon>Lachnospirales</taxon>
        <taxon>Lachnospiraceae</taxon>
        <taxon>Anaerostipes</taxon>
    </lineage>
</organism>
<accession>A0A4P8IF21</accession>
<dbReference type="InterPro" id="IPR051812">
    <property type="entry name" value="SPI_LacAB/RpiB"/>
</dbReference>
<dbReference type="EC" id="5.3.1.6" evidence="3"/>
<gene>
    <name evidence="3" type="ORF">AR1Y2_2532</name>
</gene>
<dbReference type="InterPro" id="IPR036569">
    <property type="entry name" value="RpiB_LacA_LacB_sf"/>
</dbReference>
<reference evidence="3 4" key="1">
    <citation type="submission" date="2019-05" db="EMBL/GenBank/DDBJ databases">
        <title>Complete genome sequencing of Anaerostipes rhamnosivorans.</title>
        <authorList>
            <person name="Bui T.P.N."/>
            <person name="de Vos W.M."/>
        </authorList>
    </citation>
    <scope>NUCLEOTIDE SEQUENCE [LARGE SCALE GENOMIC DNA]</scope>
    <source>
        <strain evidence="3 4">1y2</strain>
    </source>
</reference>
<dbReference type="InterPro" id="IPR004785">
    <property type="entry name" value="RpiB"/>
</dbReference>
<dbReference type="NCBIfam" id="NF004051">
    <property type="entry name" value="PRK05571.1"/>
    <property type="match status" value="1"/>
</dbReference>
<dbReference type="Pfam" id="PF02502">
    <property type="entry name" value="LacAB_rpiB"/>
    <property type="match status" value="1"/>
</dbReference>
<dbReference type="InterPro" id="IPR003500">
    <property type="entry name" value="RpiB_LacA_LacB"/>
</dbReference>
<dbReference type="GO" id="GO:0005975">
    <property type="term" value="P:carbohydrate metabolic process"/>
    <property type="evidence" value="ECO:0007669"/>
    <property type="project" value="InterPro"/>
</dbReference>
<dbReference type="PIRSF" id="PIRSF005384">
    <property type="entry name" value="RpiB_LacA_B"/>
    <property type="match status" value="1"/>
</dbReference>
<dbReference type="NCBIfam" id="TIGR01120">
    <property type="entry name" value="rpiB"/>
    <property type="match status" value="1"/>
</dbReference>
<dbReference type="SUPFAM" id="SSF89623">
    <property type="entry name" value="Ribose/Galactose isomerase RpiB/AlsB"/>
    <property type="match status" value="1"/>
</dbReference>